<dbReference type="PANTHER" id="PTHR34676">
    <property type="entry name" value="DUF4219 DOMAIN-CONTAINING PROTEIN-RELATED"/>
    <property type="match status" value="1"/>
</dbReference>
<dbReference type="SMART" id="SM00343">
    <property type="entry name" value="ZnF_C2HC"/>
    <property type="match status" value="1"/>
</dbReference>
<keyword evidence="5" id="KW-1185">Reference proteome</keyword>
<dbReference type="PANTHER" id="PTHR34676:SF17">
    <property type="entry name" value="OS06G0684500 PROTEIN"/>
    <property type="match status" value="1"/>
</dbReference>
<dbReference type="GO" id="GO:0003676">
    <property type="term" value="F:nucleic acid binding"/>
    <property type="evidence" value="ECO:0007669"/>
    <property type="project" value="InterPro"/>
</dbReference>
<dbReference type="Proteomes" id="UP000187406">
    <property type="component" value="Unassembled WGS sequence"/>
</dbReference>
<feature type="non-terminal residue" evidence="4">
    <location>
        <position position="1"/>
    </location>
</feature>
<dbReference type="SUPFAM" id="SSF57756">
    <property type="entry name" value="Retrovirus zinc finger-like domains"/>
    <property type="match status" value="1"/>
</dbReference>
<comment type="caution">
    <text evidence="4">The sequence shown here is derived from an EMBL/GenBank/DDBJ whole genome shotgun (WGS) entry which is preliminary data.</text>
</comment>
<evidence type="ECO:0000259" key="3">
    <source>
        <dbReference type="PROSITE" id="PS50158"/>
    </source>
</evidence>
<evidence type="ECO:0000313" key="4">
    <source>
        <dbReference type="EMBL" id="GAV57113.1"/>
    </source>
</evidence>
<dbReference type="InterPro" id="IPR036875">
    <property type="entry name" value="Znf_CCHC_sf"/>
</dbReference>
<dbReference type="Pfam" id="PF00098">
    <property type="entry name" value="zf-CCHC"/>
    <property type="match status" value="1"/>
</dbReference>
<organism evidence="4 5">
    <name type="scientific">Cephalotus follicularis</name>
    <name type="common">Albany pitcher plant</name>
    <dbReference type="NCBI Taxonomy" id="3775"/>
    <lineage>
        <taxon>Eukaryota</taxon>
        <taxon>Viridiplantae</taxon>
        <taxon>Streptophyta</taxon>
        <taxon>Embryophyta</taxon>
        <taxon>Tracheophyta</taxon>
        <taxon>Spermatophyta</taxon>
        <taxon>Magnoliopsida</taxon>
        <taxon>eudicotyledons</taxon>
        <taxon>Gunneridae</taxon>
        <taxon>Pentapetalae</taxon>
        <taxon>rosids</taxon>
        <taxon>fabids</taxon>
        <taxon>Oxalidales</taxon>
        <taxon>Cephalotaceae</taxon>
        <taxon>Cephalotus</taxon>
    </lineage>
</organism>
<dbReference type="AlphaFoldDB" id="A0A1Q3ANJ6"/>
<dbReference type="Pfam" id="PF14223">
    <property type="entry name" value="Retrotran_gag_2"/>
    <property type="match status" value="1"/>
</dbReference>
<dbReference type="InParanoid" id="A0A1Q3ANJ6"/>
<protein>
    <submittedName>
        <fullName evidence="4">Zf-CCHC domain-containing protein/UBN2 domain-containing protein</fullName>
    </submittedName>
</protein>
<dbReference type="PROSITE" id="PS50158">
    <property type="entry name" value="ZF_CCHC"/>
    <property type="match status" value="1"/>
</dbReference>
<keyword evidence="1" id="KW-0863">Zinc-finger</keyword>
<keyword evidence="2" id="KW-0175">Coiled coil</keyword>
<keyword evidence="1" id="KW-0862">Zinc</keyword>
<dbReference type="Gene3D" id="4.10.60.10">
    <property type="entry name" value="Zinc finger, CCHC-type"/>
    <property type="match status" value="1"/>
</dbReference>
<accession>A0A1Q3ANJ6</accession>
<evidence type="ECO:0000256" key="1">
    <source>
        <dbReference type="PROSITE-ProRule" id="PRU00047"/>
    </source>
</evidence>
<dbReference type="OrthoDB" id="1738629at2759"/>
<keyword evidence="1" id="KW-0479">Metal-binding</keyword>
<feature type="domain" description="CCHC-type" evidence="3">
    <location>
        <begin position="78"/>
        <end position="93"/>
    </location>
</feature>
<dbReference type="EMBL" id="BDDD01000017">
    <property type="protein sequence ID" value="GAV57113.1"/>
    <property type="molecule type" value="Genomic_DNA"/>
</dbReference>
<feature type="non-terminal residue" evidence="4">
    <location>
        <position position="172"/>
    </location>
</feature>
<proteinExistence type="predicted"/>
<sequence>HDYELFTMHENENISSMYSRFNDIINALKGLRKVYTNHELVIKILMCLSKTWEPKVTAIKEVKDLSTLPDKEKIEVICYECNKPGHIRLDCPKLKKNKDKKKATIATWSDSDDSSSDEDENEEIANIAFVAMEDDNEVCSTTLSYNDLQNEYNELIDVLDDLNKEHQLLKKI</sequence>
<dbReference type="InterPro" id="IPR001878">
    <property type="entry name" value="Znf_CCHC"/>
</dbReference>
<evidence type="ECO:0000256" key="2">
    <source>
        <dbReference type="SAM" id="Coils"/>
    </source>
</evidence>
<evidence type="ECO:0000313" key="5">
    <source>
        <dbReference type="Proteomes" id="UP000187406"/>
    </source>
</evidence>
<dbReference type="GO" id="GO:0008270">
    <property type="term" value="F:zinc ion binding"/>
    <property type="evidence" value="ECO:0007669"/>
    <property type="project" value="UniProtKB-KW"/>
</dbReference>
<reference evidence="5" key="1">
    <citation type="submission" date="2016-04" db="EMBL/GenBank/DDBJ databases">
        <title>Cephalotus genome sequencing.</title>
        <authorList>
            <person name="Fukushima K."/>
            <person name="Hasebe M."/>
            <person name="Fang X."/>
        </authorList>
    </citation>
    <scope>NUCLEOTIDE SEQUENCE [LARGE SCALE GENOMIC DNA]</scope>
    <source>
        <strain evidence="5">cv. St1</strain>
    </source>
</reference>
<name>A0A1Q3ANJ6_CEPFO</name>
<feature type="coiled-coil region" evidence="2">
    <location>
        <begin position="145"/>
        <end position="172"/>
    </location>
</feature>
<gene>
    <name evidence="4" type="ORF">CFOL_v3_00651</name>
</gene>